<name>A0A1H6ZL99_9FIRM</name>
<dbReference type="EMBL" id="FNZK01000010">
    <property type="protein sequence ID" value="SEJ54293.1"/>
    <property type="molecule type" value="Genomic_DNA"/>
</dbReference>
<accession>A0A1H6ZL99</accession>
<evidence type="ECO:0000313" key="1">
    <source>
        <dbReference type="EMBL" id="SEJ54293.1"/>
    </source>
</evidence>
<evidence type="ECO:0000313" key="2">
    <source>
        <dbReference type="Proteomes" id="UP000199662"/>
    </source>
</evidence>
<proteinExistence type="predicted"/>
<organism evidence="1 2">
    <name type="scientific">Propionispira arboris</name>
    <dbReference type="NCBI Taxonomy" id="84035"/>
    <lineage>
        <taxon>Bacteria</taxon>
        <taxon>Bacillati</taxon>
        <taxon>Bacillota</taxon>
        <taxon>Negativicutes</taxon>
        <taxon>Selenomonadales</taxon>
        <taxon>Selenomonadaceae</taxon>
        <taxon>Propionispira</taxon>
    </lineage>
</organism>
<dbReference type="AlphaFoldDB" id="A0A1H6ZL99"/>
<dbReference type="RefSeq" id="WP_143063160.1">
    <property type="nucleotide sequence ID" value="NZ_FNZK01000010.1"/>
</dbReference>
<keyword evidence="2" id="KW-1185">Reference proteome</keyword>
<sequence length="107" mass="11819">MWIVDCLENKTVQAEIRLKNQILGINLQMDFGKTISLTLSYIQAKVLAENILAAAQQMQITLDVKEDAVYGSIEITHKTQGNEGGETQCQQNILSALVEKLSQSKPA</sequence>
<dbReference type="Proteomes" id="UP000199662">
    <property type="component" value="Unassembled WGS sequence"/>
</dbReference>
<dbReference type="STRING" id="84035.SAMN05660742_1109"/>
<reference evidence="1 2" key="1">
    <citation type="submission" date="2016-10" db="EMBL/GenBank/DDBJ databases">
        <authorList>
            <person name="de Groot N.N."/>
        </authorList>
    </citation>
    <scope>NUCLEOTIDE SEQUENCE [LARGE SCALE GENOMIC DNA]</scope>
    <source>
        <strain evidence="1 2">DSM 2179</strain>
    </source>
</reference>
<protein>
    <submittedName>
        <fullName evidence="1">Uncharacterized protein</fullName>
    </submittedName>
</protein>
<gene>
    <name evidence="1" type="ORF">SAMN05660742_1109</name>
</gene>